<organism evidence="1 2">
    <name type="scientific">Rhodococcoides kroppenstedtii</name>
    <dbReference type="NCBI Taxonomy" id="293050"/>
    <lineage>
        <taxon>Bacteria</taxon>
        <taxon>Bacillati</taxon>
        <taxon>Actinomycetota</taxon>
        <taxon>Actinomycetes</taxon>
        <taxon>Mycobacteriales</taxon>
        <taxon>Nocardiaceae</taxon>
        <taxon>Rhodococcoides</taxon>
    </lineage>
</organism>
<evidence type="ECO:0000313" key="1">
    <source>
        <dbReference type="EMBL" id="MBY6322693.1"/>
    </source>
</evidence>
<reference evidence="1 2" key="1">
    <citation type="submission" date="2020-06" db="EMBL/GenBank/DDBJ databases">
        <title>Taxonomy, biology and ecology of Rhodococcus bacteria occurring in California pistachio and other woody hosts as revealed by genome sequence analyses.</title>
        <authorList>
            <person name="Gai Y."/>
            <person name="Riely B."/>
        </authorList>
    </citation>
    <scope>NUCLEOTIDE SEQUENCE [LARGE SCALE GENOMIC DNA]</scope>
    <source>
        <strain evidence="1 2">BP-284</strain>
    </source>
</reference>
<comment type="caution">
    <text evidence="1">The sequence shown here is derived from an EMBL/GenBank/DDBJ whole genome shotgun (WGS) entry which is preliminary data.</text>
</comment>
<protein>
    <recommendedName>
        <fullName evidence="3">Antitoxin Xre/MbcA/ParS-like toxin-binding domain-containing protein</fullName>
    </recommendedName>
</protein>
<gene>
    <name evidence="1" type="ORF">HQ605_17885</name>
</gene>
<dbReference type="EMBL" id="JABUKG010000023">
    <property type="protein sequence ID" value="MBY6322693.1"/>
    <property type="molecule type" value="Genomic_DNA"/>
</dbReference>
<keyword evidence="2" id="KW-1185">Reference proteome</keyword>
<evidence type="ECO:0008006" key="3">
    <source>
        <dbReference type="Google" id="ProtNLM"/>
    </source>
</evidence>
<accession>A0ABS7NXD6</accession>
<dbReference type="Proteomes" id="UP001520140">
    <property type="component" value="Unassembled WGS sequence"/>
</dbReference>
<sequence>MAASHSRPDLDAYSEAALMGPAELTGALREVLGAKLVAYLGGVSETRITRQWAEGAVEIDSHEVIERLRFAYRVARLIADRDNKAVAQGWFQGMNCELDDRSPAQVVQQGRTLEDWSLVLAAARKFVA</sequence>
<evidence type="ECO:0000313" key="2">
    <source>
        <dbReference type="Proteomes" id="UP001520140"/>
    </source>
</evidence>
<proteinExistence type="predicted"/>
<dbReference type="RefSeq" id="WP_068103192.1">
    <property type="nucleotide sequence ID" value="NZ_JABUKE010000024.1"/>
</dbReference>
<name>A0ABS7NXD6_9NOCA</name>